<dbReference type="PANTHER" id="PTHR24221:SF654">
    <property type="entry name" value="ATP-BINDING CASSETTE SUB-FAMILY B MEMBER 6"/>
    <property type="match status" value="1"/>
</dbReference>
<keyword evidence="3" id="KW-0547">Nucleotide-binding</keyword>
<keyword evidence="5" id="KW-0067">ATP-binding</keyword>
<dbReference type="GO" id="GO:0005886">
    <property type="term" value="C:plasma membrane"/>
    <property type="evidence" value="ECO:0007669"/>
    <property type="project" value="UniProtKB-SubCell"/>
</dbReference>
<gene>
    <name evidence="14" type="ORF">SAMN04489732_101818</name>
</gene>
<dbReference type="STRING" id="394193.SAMN04489732_101818"/>
<keyword evidence="4" id="KW-0645">Protease</keyword>
<feature type="domain" description="ABC transporter" evidence="11">
    <location>
        <begin position="463"/>
        <end position="665"/>
    </location>
</feature>
<dbReference type="SUPFAM" id="SSF52540">
    <property type="entry name" value="P-loop containing nucleoside triphosphate hydrolases"/>
    <property type="match status" value="1"/>
</dbReference>
<dbReference type="Pfam" id="PF03412">
    <property type="entry name" value="Peptidase_C39"/>
    <property type="match status" value="1"/>
</dbReference>
<dbReference type="GO" id="GO:0005524">
    <property type="term" value="F:ATP binding"/>
    <property type="evidence" value="ECO:0007669"/>
    <property type="project" value="UniProtKB-KW"/>
</dbReference>
<keyword evidence="6" id="KW-0813">Transport</keyword>
<reference evidence="14 15" key="1">
    <citation type="submission" date="2016-10" db="EMBL/GenBank/DDBJ databases">
        <authorList>
            <person name="de Groot N.N."/>
        </authorList>
    </citation>
    <scope>NUCLEOTIDE SEQUENCE [LARGE SCALE GENOMIC DNA]</scope>
    <source>
        <strain evidence="14 15">DSM 44993</strain>
    </source>
</reference>
<organism evidence="14 15">
    <name type="scientific">Amycolatopsis saalfeldensis</name>
    <dbReference type="NCBI Taxonomy" id="394193"/>
    <lineage>
        <taxon>Bacteria</taxon>
        <taxon>Bacillati</taxon>
        <taxon>Actinomycetota</taxon>
        <taxon>Actinomycetes</taxon>
        <taxon>Pseudonocardiales</taxon>
        <taxon>Pseudonocardiaceae</taxon>
        <taxon>Amycolatopsis</taxon>
    </lineage>
</organism>
<keyword evidence="8 10" id="KW-0472">Membrane</keyword>
<dbReference type="SMART" id="SM00382">
    <property type="entry name" value="AAA"/>
    <property type="match status" value="1"/>
</dbReference>
<dbReference type="InterPro" id="IPR003439">
    <property type="entry name" value="ABC_transporter-like_ATP-bd"/>
</dbReference>
<dbReference type="InterPro" id="IPR005074">
    <property type="entry name" value="Peptidase_C39"/>
</dbReference>
<keyword evidence="4" id="KW-0788">Thiol protease</keyword>
<dbReference type="GO" id="GO:0016887">
    <property type="term" value="F:ATP hydrolysis activity"/>
    <property type="evidence" value="ECO:0007669"/>
    <property type="project" value="InterPro"/>
</dbReference>
<dbReference type="RefSeq" id="WP_218156672.1">
    <property type="nucleotide sequence ID" value="NZ_FOEF01000001.1"/>
</dbReference>
<keyword evidence="7 10" id="KW-1133">Transmembrane helix</keyword>
<sequence length="665" mass="68761">MRSPSSATPVIGQVEEADCGPACLGILLAHRGTPVPAARLRAECGVSRDGTTAADLLRVGAGHGLAGRGLRIREGDPLPALRSLPLPAVVLLHGNHFAVLEAVDGGAVVNDPARGRDRRTSAQFRAEFSGIVLTFTSAAAPPATAKRPSRSTLRTCARWLAEVRGRVTAAAGAGLGLGAVTGAAALLVDGVVAGRLNSGVAVAALIVAALAAAALAYGQRWLAAEVHDVVAGRRKRAVLDKLLTVPASFLDRRSNAALGAQARFAETSAVLLAHRVVPLLASAGFLVPVAVVLGWLSWPALLVGIGGAGLAAGLRTMGQRRSAVSRRLFVGELTRRNGIARAAFARLDAVHAEQSEPDLFAEFAELQGEELAARRRAADRARLWTSAATGVELAAAAGAVWQAAALVALAPFLIHARAVLEHLGGLPELIDRTNVLDDLDEAAPHPRFVAEAGVAESTLDGRVELTGVGFGYSPRRPVLRGATVSVPAGGRLVVTGSGKSTLLRLLAGALEPTTGEIRLGGRAHGEIPRAMLRDGVGYLPQVPWLFPGTVHENLTLADDDVTDAQVAHALDDAGLTTLITARGGARTARIAPNARNFSGGERRRLALARALLRDPAILLLDEPDFVGDARIERALARRGATVVVTSGSAPSTSDGQVLELGLVAS</sequence>
<name>A0A1H8RJJ6_9PSEU</name>
<dbReference type="InterPro" id="IPR039421">
    <property type="entry name" value="Type_1_exporter"/>
</dbReference>
<dbReference type="Gene3D" id="3.90.70.10">
    <property type="entry name" value="Cysteine proteinases"/>
    <property type="match status" value="1"/>
</dbReference>
<dbReference type="Pfam" id="PF00005">
    <property type="entry name" value="ABC_tran"/>
    <property type="match status" value="1"/>
</dbReference>
<keyword evidence="2 10" id="KW-0812">Transmembrane</keyword>
<dbReference type="SUPFAM" id="SSF90123">
    <property type="entry name" value="ABC transporter transmembrane region"/>
    <property type="match status" value="1"/>
</dbReference>
<evidence type="ECO:0000256" key="10">
    <source>
        <dbReference type="SAM" id="Phobius"/>
    </source>
</evidence>
<dbReference type="GO" id="GO:0043213">
    <property type="term" value="P:bacteriocin transport"/>
    <property type="evidence" value="ECO:0007669"/>
    <property type="project" value="UniProtKB-KW"/>
</dbReference>
<evidence type="ECO:0000313" key="15">
    <source>
        <dbReference type="Proteomes" id="UP000198582"/>
    </source>
</evidence>
<keyword evidence="6" id="KW-0653">Protein transport</keyword>
<evidence type="ECO:0000256" key="7">
    <source>
        <dbReference type="ARBA" id="ARBA00022989"/>
    </source>
</evidence>
<evidence type="ECO:0000256" key="4">
    <source>
        <dbReference type="ARBA" id="ARBA00022807"/>
    </source>
</evidence>
<feature type="transmembrane region" description="Helical" evidence="10">
    <location>
        <begin position="167"/>
        <end position="188"/>
    </location>
</feature>
<evidence type="ECO:0000259" key="11">
    <source>
        <dbReference type="PROSITE" id="PS50893"/>
    </source>
</evidence>
<dbReference type="InterPro" id="IPR011527">
    <property type="entry name" value="ABC1_TM_dom"/>
</dbReference>
<dbReference type="PROSITE" id="PS50893">
    <property type="entry name" value="ABC_TRANSPORTER_2"/>
    <property type="match status" value="1"/>
</dbReference>
<evidence type="ECO:0000256" key="9">
    <source>
        <dbReference type="ARBA" id="ARBA00043264"/>
    </source>
</evidence>
<dbReference type="InterPro" id="IPR003593">
    <property type="entry name" value="AAA+_ATPase"/>
</dbReference>
<evidence type="ECO:0000256" key="3">
    <source>
        <dbReference type="ARBA" id="ARBA00022741"/>
    </source>
</evidence>
<keyword evidence="4" id="KW-0378">Hydrolase</keyword>
<dbReference type="GO" id="GO:0015031">
    <property type="term" value="P:protein transport"/>
    <property type="evidence" value="ECO:0007669"/>
    <property type="project" value="UniProtKB-KW"/>
</dbReference>
<evidence type="ECO:0000256" key="5">
    <source>
        <dbReference type="ARBA" id="ARBA00022840"/>
    </source>
</evidence>
<dbReference type="GO" id="GO:0006508">
    <property type="term" value="P:proteolysis"/>
    <property type="evidence" value="ECO:0007669"/>
    <property type="project" value="InterPro"/>
</dbReference>
<evidence type="ECO:0000259" key="12">
    <source>
        <dbReference type="PROSITE" id="PS50929"/>
    </source>
</evidence>
<dbReference type="PANTHER" id="PTHR24221">
    <property type="entry name" value="ATP-BINDING CASSETTE SUB-FAMILY B"/>
    <property type="match status" value="1"/>
</dbReference>
<dbReference type="InterPro" id="IPR017871">
    <property type="entry name" value="ABC_transporter-like_CS"/>
</dbReference>
<dbReference type="GO" id="GO:0008234">
    <property type="term" value="F:cysteine-type peptidase activity"/>
    <property type="evidence" value="ECO:0007669"/>
    <property type="project" value="UniProtKB-KW"/>
</dbReference>
<dbReference type="InterPro" id="IPR036640">
    <property type="entry name" value="ABC1_TM_sf"/>
</dbReference>
<dbReference type="PROSITE" id="PS50990">
    <property type="entry name" value="PEPTIDASE_C39"/>
    <property type="match status" value="1"/>
</dbReference>
<dbReference type="Proteomes" id="UP000198582">
    <property type="component" value="Unassembled WGS sequence"/>
</dbReference>
<feature type="domain" description="ABC transmembrane type-1" evidence="12">
    <location>
        <begin position="169"/>
        <end position="408"/>
    </location>
</feature>
<evidence type="ECO:0000313" key="14">
    <source>
        <dbReference type="EMBL" id="SEO66437.1"/>
    </source>
</evidence>
<evidence type="ECO:0000259" key="13">
    <source>
        <dbReference type="PROSITE" id="PS50990"/>
    </source>
</evidence>
<protein>
    <submittedName>
        <fullName evidence="14">ABC-type bacteriocin/lantibiotic exporter, contains an N-terminal double-glycine peptidase domain</fullName>
    </submittedName>
</protein>
<accession>A0A1H8RJJ6</accession>
<dbReference type="PROSITE" id="PS00211">
    <property type="entry name" value="ABC_TRANSPORTER_1"/>
    <property type="match status" value="1"/>
</dbReference>
<dbReference type="AlphaFoldDB" id="A0A1H8RJJ6"/>
<dbReference type="InterPro" id="IPR027417">
    <property type="entry name" value="P-loop_NTPase"/>
</dbReference>
<dbReference type="PROSITE" id="PS50929">
    <property type="entry name" value="ABC_TM1F"/>
    <property type="match status" value="1"/>
</dbReference>
<dbReference type="GO" id="GO:0034040">
    <property type="term" value="F:ATPase-coupled lipid transmembrane transporter activity"/>
    <property type="evidence" value="ECO:0007669"/>
    <property type="project" value="TreeGrafter"/>
</dbReference>
<dbReference type="EMBL" id="FOEF01000001">
    <property type="protein sequence ID" value="SEO66437.1"/>
    <property type="molecule type" value="Genomic_DNA"/>
</dbReference>
<dbReference type="Gene3D" id="1.20.1560.10">
    <property type="entry name" value="ABC transporter type 1, transmembrane domain"/>
    <property type="match status" value="1"/>
</dbReference>
<proteinExistence type="predicted"/>
<dbReference type="Gene3D" id="3.40.50.300">
    <property type="entry name" value="P-loop containing nucleotide triphosphate hydrolases"/>
    <property type="match status" value="1"/>
</dbReference>
<feature type="domain" description="Peptidase C39" evidence="13">
    <location>
        <begin position="13"/>
        <end position="135"/>
    </location>
</feature>
<evidence type="ECO:0000256" key="2">
    <source>
        <dbReference type="ARBA" id="ARBA00022692"/>
    </source>
</evidence>
<keyword evidence="9" id="KW-0080">Bacteriocin transport</keyword>
<evidence type="ECO:0000256" key="1">
    <source>
        <dbReference type="ARBA" id="ARBA00004651"/>
    </source>
</evidence>
<dbReference type="GO" id="GO:0140359">
    <property type="term" value="F:ABC-type transporter activity"/>
    <property type="evidence" value="ECO:0007669"/>
    <property type="project" value="InterPro"/>
</dbReference>
<evidence type="ECO:0000256" key="6">
    <source>
        <dbReference type="ARBA" id="ARBA00022927"/>
    </source>
</evidence>
<feature type="transmembrane region" description="Helical" evidence="10">
    <location>
        <begin position="301"/>
        <end position="318"/>
    </location>
</feature>
<comment type="subcellular location">
    <subcellularLocation>
        <location evidence="1">Cell membrane</location>
        <topology evidence="1">Multi-pass membrane protein</topology>
    </subcellularLocation>
</comment>
<keyword evidence="15" id="KW-1185">Reference proteome</keyword>
<evidence type="ECO:0000256" key="8">
    <source>
        <dbReference type="ARBA" id="ARBA00023136"/>
    </source>
</evidence>
<feature type="transmembrane region" description="Helical" evidence="10">
    <location>
        <begin position="200"/>
        <end position="218"/>
    </location>
</feature>